<evidence type="ECO:0000256" key="1">
    <source>
        <dbReference type="ARBA" id="ARBA00010641"/>
    </source>
</evidence>
<name>A0ABV3PBJ7_9ACTN</name>
<keyword evidence="4" id="KW-0238">DNA-binding</keyword>
<feature type="domain" description="RNA polymerase sigma factor 70 region 4 type 2" evidence="7">
    <location>
        <begin position="107"/>
        <end position="156"/>
    </location>
</feature>
<dbReference type="InterPro" id="IPR036388">
    <property type="entry name" value="WH-like_DNA-bd_sf"/>
</dbReference>
<evidence type="ECO:0000259" key="6">
    <source>
        <dbReference type="Pfam" id="PF04542"/>
    </source>
</evidence>
<dbReference type="EMBL" id="JBFNQN010000015">
    <property type="protein sequence ID" value="MEW9267014.1"/>
    <property type="molecule type" value="Genomic_DNA"/>
</dbReference>
<evidence type="ECO:0000313" key="9">
    <source>
        <dbReference type="Proteomes" id="UP001555826"/>
    </source>
</evidence>
<dbReference type="InterPro" id="IPR007627">
    <property type="entry name" value="RNA_pol_sigma70_r2"/>
</dbReference>
<dbReference type="InterPro" id="IPR014284">
    <property type="entry name" value="RNA_pol_sigma-70_dom"/>
</dbReference>
<dbReference type="Pfam" id="PF04542">
    <property type="entry name" value="Sigma70_r2"/>
    <property type="match status" value="1"/>
</dbReference>
<evidence type="ECO:0000256" key="3">
    <source>
        <dbReference type="ARBA" id="ARBA00023082"/>
    </source>
</evidence>
<accession>A0ABV3PBJ7</accession>
<dbReference type="Proteomes" id="UP001555826">
    <property type="component" value="Unassembled WGS sequence"/>
</dbReference>
<dbReference type="NCBIfam" id="TIGR02937">
    <property type="entry name" value="sigma70-ECF"/>
    <property type="match status" value="1"/>
</dbReference>
<comment type="similarity">
    <text evidence="1">Belongs to the sigma-70 factor family. ECF subfamily.</text>
</comment>
<keyword evidence="2" id="KW-0805">Transcription regulation</keyword>
<feature type="domain" description="RNA polymerase sigma-70 region 2" evidence="6">
    <location>
        <begin position="6"/>
        <end position="67"/>
    </location>
</feature>
<sequence length="168" mass="18960">MAWKGPQLVRLARTLLRDEHQAEDVVQDVLATCVLKWSRIQAVENPSAYLNRMLVNAVTTSRRRPWRREHAADPVDLPQLTEQAQHRLATAGGSDVAGSHAERQRCLELLRRLPDKQRVAVVLRLYEGLPDNEIADLMDCSTATVRSNAHRGLATLRRLLTEEGITRA</sequence>
<dbReference type="Pfam" id="PF08281">
    <property type="entry name" value="Sigma70_r4_2"/>
    <property type="match status" value="1"/>
</dbReference>
<gene>
    <name evidence="8" type="ORF">AB1207_19870</name>
</gene>
<dbReference type="InterPro" id="IPR013249">
    <property type="entry name" value="RNA_pol_sigma70_r4_t2"/>
</dbReference>
<dbReference type="PANTHER" id="PTHR43133">
    <property type="entry name" value="RNA POLYMERASE ECF-TYPE SIGMA FACTO"/>
    <property type="match status" value="1"/>
</dbReference>
<dbReference type="SUPFAM" id="SSF88659">
    <property type="entry name" value="Sigma3 and sigma4 domains of RNA polymerase sigma factors"/>
    <property type="match status" value="1"/>
</dbReference>
<keyword evidence="3" id="KW-0731">Sigma factor</keyword>
<organism evidence="8 9">
    <name type="scientific">Kineococcus endophyticus</name>
    <dbReference type="NCBI Taxonomy" id="1181883"/>
    <lineage>
        <taxon>Bacteria</taxon>
        <taxon>Bacillati</taxon>
        <taxon>Actinomycetota</taxon>
        <taxon>Actinomycetes</taxon>
        <taxon>Kineosporiales</taxon>
        <taxon>Kineosporiaceae</taxon>
        <taxon>Kineococcus</taxon>
    </lineage>
</organism>
<dbReference type="PANTHER" id="PTHR43133:SF50">
    <property type="entry name" value="ECF RNA POLYMERASE SIGMA FACTOR SIGM"/>
    <property type="match status" value="1"/>
</dbReference>
<evidence type="ECO:0000259" key="7">
    <source>
        <dbReference type="Pfam" id="PF08281"/>
    </source>
</evidence>
<reference evidence="8 9" key="1">
    <citation type="submission" date="2024-07" db="EMBL/GenBank/DDBJ databases">
        <authorList>
            <person name="Thanompreechachai J."/>
            <person name="Duangmal K."/>
        </authorList>
    </citation>
    <scope>NUCLEOTIDE SEQUENCE [LARGE SCALE GENOMIC DNA]</scope>
    <source>
        <strain evidence="8 9">KCTC 19886</strain>
    </source>
</reference>
<dbReference type="InterPro" id="IPR013325">
    <property type="entry name" value="RNA_pol_sigma_r2"/>
</dbReference>
<keyword evidence="9" id="KW-1185">Reference proteome</keyword>
<evidence type="ECO:0000256" key="2">
    <source>
        <dbReference type="ARBA" id="ARBA00023015"/>
    </source>
</evidence>
<dbReference type="CDD" id="cd06171">
    <property type="entry name" value="Sigma70_r4"/>
    <property type="match status" value="1"/>
</dbReference>
<dbReference type="SUPFAM" id="SSF88946">
    <property type="entry name" value="Sigma2 domain of RNA polymerase sigma factors"/>
    <property type="match status" value="1"/>
</dbReference>
<keyword evidence="5" id="KW-0804">Transcription</keyword>
<dbReference type="RefSeq" id="WP_367640189.1">
    <property type="nucleotide sequence ID" value="NZ_JBFNQN010000015.1"/>
</dbReference>
<comment type="caution">
    <text evidence="8">The sequence shown here is derived from an EMBL/GenBank/DDBJ whole genome shotgun (WGS) entry which is preliminary data.</text>
</comment>
<dbReference type="InterPro" id="IPR013324">
    <property type="entry name" value="RNA_pol_sigma_r3/r4-like"/>
</dbReference>
<evidence type="ECO:0000256" key="5">
    <source>
        <dbReference type="ARBA" id="ARBA00023163"/>
    </source>
</evidence>
<evidence type="ECO:0000313" key="8">
    <source>
        <dbReference type="EMBL" id="MEW9267014.1"/>
    </source>
</evidence>
<dbReference type="Gene3D" id="1.10.1740.10">
    <property type="match status" value="1"/>
</dbReference>
<evidence type="ECO:0000256" key="4">
    <source>
        <dbReference type="ARBA" id="ARBA00023125"/>
    </source>
</evidence>
<protein>
    <submittedName>
        <fullName evidence="8">Sigma-70 family RNA polymerase sigma factor</fullName>
    </submittedName>
</protein>
<dbReference type="Gene3D" id="1.10.10.10">
    <property type="entry name" value="Winged helix-like DNA-binding domain superfamily/Winged helix DNA-binding domain"/>
    <property type="match status" value="1"/>
</dbReference>
<dbReference type="InterPro" id="IPR039425">
    <property type="entry name" value="RNA_pol_sigma-70-like"/>
</dbReference>
<proteinExistence type="inferred from homology"/>